<keyword evidence="2" id="KW-1185">Reference proteome</keyword>
<accession>A0ABP7SAL0</accession>
<proteinExistence type="predicted"/>
<gene>
    <name evidence="1" type="ORF">GCM10022247_34030</name>
</gene>
<dbReference type="EMBL" id="BAABAL010000012">
    <property type="protein sequence ID" value="GAA4009126.1"/>
    <property type="molecule type" value="Genomic_DNA"/>
</dbReference>
<dbReference type="RefSeq" id="WP_344875826.1">
    <property type="nucleotide sequence ID" value="NZ_BAABAL010000012.1"/>
</dbReference>
<comment type="caution">
    <text evidence="1">The sequence shown here is derived from an EMBL/GenBank/DDBJ whole genome shotgun (WGS) entry which is preliminary data.</text>
</comment>
<reference evidence="2" key="1">
    <citation type="journal article" date="2019" name="Int. J. Syst. Evol. Microbiol.">
        <title>The Global Catalogue of Microorganisms (GCM) 10K type strain sequencing project: providing services to taxonomists for standard genome sequencing and annotation.</title>
        <authorList>
            <consortium name="The Broad Institute Genomics Platform"/>
            <consortium name="The Broad Institute Genome Sequencing Center for Infectious Disease"/>
            <person name="Wu L."/>
            <person name="Ma J."/>
        </authorList>
    </citation>
    <scope>NUCLEOTIDE SEQUENCE [LARGE SCALE GENOMIC DNA]</scope>
    <source>
        <strain evidence="2">JCM 17342</strain>
    </source>
</reference>
<organism evidence="1 2">
    <name type="scientific">Allokutzneria multivorans</name>
    <dbReference type="NCBI Taxonomy" id="1142134"/>
    <lineage>
        <taxon>Bacteria</taxon>
        <taxon>Bacillati</taxon>
        <taxon>Actinomycetota</taxon>
        <taxon>Actinomycetes</taxon>
        <taxon>Pseudonocardiales</taxon>
        <taxon>Pseudonocardiaceae</taxon>
        <taxon>Allokutzneria</taxon>
    </lineage>
</organism>
<sequence>MSTLEDQTVWQHAVTALRRFVDRLEPGAYREFSSWLLDEPHRADRWLQLNALRAQIDMTNKLLSGLLDADETEAVAAHIATYNVYLVQEVVSDNLAIGLAGRDHDDARSALVQGFNTAMITGLRDDGTREALRLLDELRPLTSGISLFEQSLDEAEHRALAASFAEAHPHIAPRAVEFDLHAALAAGVESCRAMTDSVSGLAVADLVRDGAAARYSAVTALLRDRPTDTARLLSLGTDSILVVPTLAYYGGLVAEIARPTPGFPAVVADGLLHDATAEAALAVRLLNDVGTGLLEHTPRQRELVLEGTLADCLLRAAATDSHLFTRLAKDIRFGEFNVCVDGIRDLPASRESVAAFEQRLAELGHAYRSCRIALRDKLNALTRCTGDDRLATMISRFVEFHRHLYANPYDTTLGEYGIGRGQR</sequence>
<dbReference type="Proteomes" id="UP001501747">
    <property type="component" value="Unassembled WGS sequence"/>
</dbReference>
<evidence type="ECO:0000313" key="1">
    <source>
        <dbReference type="EMBL" id="GAA4009126.1"/>
    </source>
</evidence>
<name>A0ABP7SAL0_9PSEU</name>
<protein>
    <submittedName>
        <fullName evidence="1">Uncharacterized protein</fullName>
    </submittedName>
</protein>
<evidence type="ECO:0000313" key="2">
    <source>
        <dbReference type="Proteomes" id="UP001501747"/>
    </source>
</evidence>